<dbReference type="Proteomes" id="UP000321907">
    <property type="component" value="Unassembled WGS sequence"/>
</dbReference>
<dbReference type="InterPro" id="IPR005331">
    <property type="entry name" value="Sulfotransferase"/>
</dbReference>
<accession>A0A5C7FDQ6</accession>
<dbReference type="InterPro" id="IPR027417">
    <property type="entry name" value="P-loop_NTPase"/>
</dbReference>
<dbReference type="PANTHER" id="PTHR32301:SF6">
    <property type="entry name" value="GOLVESIN-RELATED"/>
    <property type="match status" value="1"/>
</dbReference>
<evidence type="ECO:0000313" key="2">
    <source>
        <dbReference type="Proteomes" id="UP000321907"/>
    </source>
</evidence>
<keyword evidence="1" id="KW-0808">Transferase</keyword>
<name>A0A5C7FDQ6_9BACT</name>
<dbReference type="SUPFAM" id="SSF52540">
    <property type="entry name" value="P-loop containing nucleoside triphosphate hydrolases"/>
    <property type="match status" value="1"/>
</dbReference>
<dbReference type="OrthoDB" id="1407035at2"/>
<comment type="caution">
    <text evidence="1">The sequence shown here is derived from an EMBL/GenBank/DDBJ whole genome shotgun (WGS) entry which is preliminary data.</text>
</comment>
<reference evidence="1 2" key="1">
    <citation type="submission" date="2019-08" db="EMBL/GenBank/DDBJ databases">
        <title>Lewinella sp. strain SSH13 Genome sequencing and assembly.</title>
        <authorList>
            <person name="Kim I."/>
        </authorList>
    </citation>
    <scope>NUCLEOTIDE SEQUENCE [LARGE SCALE GENOMIC DNA]</scope>
    <source>
        <strain evidence="1 2">SSH13</strain>
    </source>
</reference>
<dbReference type="AlphaFoldDB" id="A0A5C7FDQ6"/>
<proteinExistence type="predicted"/>
<dbReference type="Gene3D" id="3.40.50.300">
    <property type="entry name" value="P-loop containing nucleotide triphosphate hydrolases"/>
    <property type="match status" value="1"/>
</dbReference>
<evidence type="ECO:0000313" key="1">
    <source>
        <dbReference type="EMBL" id="TXF85437.1"/>
    </source>
</evidence>
<gene>
    <name evidence="1" type="ORF">FUA23_20480</name>
</gene>
<dbReference type="GO" id="GO:0016020">
    <property type="term" value="C:membrane"/>
    <property type="evidence" value="ECO:0007669"/>
    <property type="project" value="InterPro"/>
</dbReference>
<dbReference type="EMBL" id="VOXD01000046">
    <property type="protein sequence ID" value="TXF85437.1"/>
    <property type="molecule type" value="Genomic_DNA"/>
</dbReference>
<dbReference type="PANTHER" id="PTHR32301">
    <property type="entry name" value="COUNTIN RECEPTOR CNR3-RELATED"/>
    <property type="match status" value="1"/>
</dbReference>
<sequence>MLLVSDIWHYIKHFKLKLFRFFRKKRGAPSPEKALTLVSVHIPKTAGTSFRKSLKTAYGEEEVVRLDINLKNRRARLNEEEYEEDFLPNGIQVVHGHFSPAVILEQFPETSGVDFITWVRHPVERVISNYFYLEKRLKEELDEAGKGLNILSKMQRSLLEYARDEINRNRQHKFLEGMLLEDFKFVGVQEHYTDDLAELGLRLGWKEVKETAVNITAREKPAVSDETRAEIARLNERDMALYEQALHLRSRRKEKP</sequence>
<keyword evidence="2" id="KW-1185">Reference proteome</keyword>
<protein>
    <submittedName>
        <fullName evidence="1">Sulfotransferase family protein</fullName>
    </submittedName>
</protein>
<organism evidence="1 2">
    <name type="scientific">Neolewinella aurantiaca</name>
    <dbReference type="NCBI Taxonomy" id="2602767"/>
    <lineage>
        <taxon>Bacteria</taxon>
        <taxon>Pseudomonadati</taxon>
        <taxon>Bacteroidota</taxon>
        <taxon>Saprospiria</taxon>
        <taxon>Saprospirales</taxon>
        <taxon>Lewinellaceae</taxon>
        <taxon>Neolewinella</taxon>
    </lineage>
</organism>
<dbReference type="GO" id="GO:0008146">
    <property type="term" value="F:sulfotransferase activity"/>
    <property type="evidence" value="ECO:0007669"/>
    <property type="project" value="InterPro"/>
</dbReference>
<dbReference type="InterPro" id="IPR053259">
    <property type="entry name" value="Golvesin-related_Golgi"/>
</dbReference>
<dbReference type="Pfam" id="PF03567">
    <property type="entry name" value="Sulfotransfer_2"/>
    <property type="match status" value="1"/>
</dbReference>